<feature type="compositionally biased region" description="Basic and acidic residues" evidence="1">
    <location>
        <begin position="214"/>
        <end position="227"/>
    </location>
</feature>
<dbReference type="GeneID" id="24917961"/>
<evidence type="ECO:0000313" key="3">
    <source>
        <dbReference type="Proteomes" id="UP000008312"/>
    </source>
</evidence>
<organism evidence="2">
    <name type="scientific">Blastocystis hominis</name>
    <dbReference type="NCBI Taxonomy" id="12968"/>
    <lineage>
        <taxon>Eukaryota</taxon>
        <taxon>Sar</taxon>
        <taxon>Stramenopiles</taxon>
        <taxon>Bigyra</taxon>
        <taxon>Opalozoa</taxon>
        <taxon>Opalinata</taxon>
        <taxon>Blastocystidae</taxon>
        <taxon>Blastocystis</taxon>
    </lineage>
</organism>
<name>D8LXK0_BLAHO</name>
<protein>
    <submittedName>
        <fullName evidence="2">Uncharacterized protein</fullName>
    </submittedName>
</protein>
<feature type="region of interest" description="Disordered" evidence="1">
    <location>
        <begin position="273"/>
        <end position="326"/>
    </location>
</feature>
<sequence>MPVLLDTTTSYLEERMIGSLETVPGGYISSFYSYSSTPYYQEYRSDSKDVVASVSYLVPIYNEEMPLMAIIYNDGKRRVLQKNGNVPPSLLKDVIDDGHNCDLERIKKLFFDFTSTGYEGLDTSIPVYDTNRDHLPEDVPNDKDAVDDGAIDEVTSNAISDEVNPDLYSSRDSVDRRPEDSFIDKDAVDDGAIDEVTSNAISDEVNPDLYSSRDSVDRRPEDSFIDKDAVDDGAIDEVISDAISEGANSKDEGNQVQIIKSIAVDARPEEMIKEEEVHEVNKKPIDVSEDDLDESKVNATQSDHQEIDDSGAIDRTNASAQPHLYV</sequence>
<dbReference type="Proteomes" id="UP000008312">
    <property type="component" value="Unassembled WGS sequence"/>
</dbReference>
<dbReference type="AlphaFoldDB" id="D8LXK0"/>
<keyword evidence="3" id="KW-1185">Reference proteome</keyword>
<dbReference type="RefSeq" id="XP_012894353.1">
    <property type="nucleotide sequence ID" value="XM_013038899.1"/>
</dbReference>
<feature type="compositionally biased region" description="Basic and acidic residues" evidence="1">
    <location>
        <begin position="172"/>
        <end position="188"/>
    </location>
</feature>
<dbReference type="InParanoid" id="D8LXK0"/>
<accession>D8LXK0</accession>
<dbReference type="EMBL" id="FN668639">
    <property type="protein sequence ID" value="CBK20305.2"/>
    <property type="molecule type" value="Genomic_DNA"/>
</dbReference>
<proteinExistence type="predicted"/>
<reference evidence="2" key="1">
    <citation type="submission" date="2010-02" db="EMBL/GenBank/DDBJ databases">
        <title>Sequencing and annotation of the Blastocystis hominis genome.</title>
        <authorList>
            <person name="Wincker P."/>
        </authorList>
    </citation>
    <scope>NUCLEOTIDE SEQUENCE</scope>
    <source>
        <strain evidence="2">Singapore isolate B</strain>
    </source>
</reference>
<gene>
    <name evidence="2" type="ORF">GSBLH_T00000661001</name>
</gene>
<evidence type="ECO:0000256" key="1">
    <source>
        <dbReference type="SAM" id="MobiDB-lite"/>
    </source>
</evidence>
<feature type="region of interest" description="Disordered" evidence="1">
    <location>
        <begin position="157"/>
        <end position="227"/>
    </location>
</feature>
<evidence type="ECO:0000313" key="2">
    <source>
        <dbReference type="EMBL" id="CBK20305.2"/>
    </source>
</evidence>
<feature type="compositionally biased region" description="Basic and acidic residues" evidence="1">
    <location>
        <begin position="273"/>
        <end position="286"/>
    </location>
</feature>